<sequence length="47" mass="4943">MPLFLGQPSFASRSSDVVAGSPRLPVCQSCLSQHHYTGGLSPTGLRV</sequence>
<accession>A0A0E9RUR6</accession>
<evidence type="ECO:0000313" key="1">
    <source>
        <dbReference type="EMBL" id="JAH32849.1"/>
    </source>
</evidence>
<reference evidence="1" key="2">
    <citation type="journal article" date="2015" name="Fish Shellfish Immunol.">
        <title>Early steps in the European eel (Anguilla anguilla)-Vibrio vulnificus interaction in the gills: Role of the RtxA13 toxin.</title>
        <authorList>
            <person name="Callol A."/>
            <person name="Pajuelo D."/>
            <person name="Ebbesson L."/>
            <person name="Teles M."/>
            <person name="MacKenzie S."/>
            <person name="Amaro C."/>
        </authorList>
    </citation>
    <scope>NUCLEOTIDE SEQUENCE</scope>
</reference>
<dbReference type="EMBL" id="GBXM01075728">
    <property type="protein sequence ID" value="JAH32849.1"/>
    <property type="molecule type" value="Transcribed_RNA"/>
</dbReference>
<dbReference type="AlphaFoldDB" id="A0A0E9RUR6"/>
<organism evidence="1">
    <name type="scientific">Anguilla anguilla</name>
    <name type="common">European freshwater eel</name>
    <name type="synonym">Muraena anguilla</name>
    <dbReference type="NCBI Taxonomy" id="7936"/>
    <lineage>
        <taxon>Eukaryota</taxon>
        <taxon>Metazoa</taxon>
        <taxon>Chordata</taxon>
        <taxon>Craniata</taxon>
        <taxon>Vertebrata</taxon>
        <taxon>Euteleostomi</taxon>
        <taxon>Actinopterygii</taxon>
        <taxon>Neopterygii</taxon>
        <taxon>Teleostei</taxon>
        <taxon>Anguilliformes</taxon>
        <taxon>Anguillidae</taxon>
        <taxon>Anguilla</taxon>
    </lineage>
</organism>
<protein>
    <submittedName>
        <fullName evidence="1">Uncharacterized protein</fullName>
    </submittedName>
</protein>
<proteinExistence type="predicted"/>
<reference evidence="1" key="1">
    <citation type="submission" date="2014-11" db="EMBL/GenBank/DDBJ databases">
        <authorList>
            <person name="Amaro Gonzalez C."/>
        </authorList>
    </citation>
    <scope>NUCLEOTIDE SEQUENCE</scope>
</reference>
<name>A0A0E9RUR6_ANGAN</name>